<keyword evidence="5 11" id="KW-0812">Transmembrane</keyword>
<dbReference type="EMBL" id="FUWH01000001">
    <property type="protein sequence ID" value="SJZ34639.1"/>
    <property type="molecule type" value="Genomic_DNA"/>
</dbReference>
<keyword evidence="4 11" id="KW-0138">CF(0)</keyword>
<organism evidence="14 15">
    <name type="scientific">Sediminibacterium ginsengisoli</name>
    <dbReference type="NCBI Taxonomy" id="413434"/>
    <lineage>
        <taxon>Bacteria</taxon>
        <taxon>Pseudomonadati</taxon>
        <taxon>Bacteroidota</taxon>
        <taxon>Chitinophagia</taxon>
        <taxon>Chitinophagales</taxon>
        <taxon>Chitinophagaceae</taxon>
        <taxon>Sediminibacterium</taxon>
    </lineage>
</organism>
<protein>
    <recommendedName>
        <fullName evidence="11 12">ATP synthase subunit a</fullName>
    </recommendedName>
    <alternativeName>
        <fullName evidence="11">ATP synthase F0 sector subunit a</fullName>
    </alternativeName>
    <alternativeName>
        <fullName evidence="11">F-ATPase subunit 6</fullName>
    </alternativeName>
</protein>
<keyword evidence="11" id="KW-1003">Cell membrane</keyword>
<keyword evidence="13" id="KW-0732">Signal</keyword>
<keyword evidence="15" id="KW-1185">Reference proteome</keyword>
<dbReference type="STRING" id="413434.SAMN04488132_101271"/>
<dbReference type="Gene3D" id="1.20.120.220">
    <property type="entry name" value="ATP synthase, F0 complex, subunit A"/>
    <property type="match status" value="1"/>
</dbReference>
<keyword evidence="10 11" id="KW-0066">ATP synthesis</keyword>
<evidence type="ECO:0000256" key="1">
    <source>
        <dbReference type="ARBA" id="ARBA00004141"/>
    </source>
</evidence>
<dbReference type="Proteomes" id="UP000190888">
    <property type="component" value="Unassembled WGS sequence"/>
</dbReference>
<dbReference type="NCBIfam" id="TIGR01131">
    <property type="entry name" value="ATP_synt_6_or_A"/>
    <property type="match status" value="1"/>
</dbReference>
<evidence type="ECO:0000256" key="6">
    <source>
        <dbReference type="ARBA" id="ARBA00022781"/>
    </source>
</evidence>
<comment type="subcellular location">
    <subcellularLocation>
        <location evidence="11 12">Cell membrane</location>
        <topology evidence="11 12">Multi-pass membrane protein</topology>
    </subcellularLocation>
    <subcellularLocation>
        <location evidence="1">Membrane</location>
        <topology evidence="1">Multi-pass membrane protein</topology>
    </subcellularLocation>
</comment>
<accession>A0A1T4JWW6</accession>
<evidence type="ECO:0000256" key="13">
    <source>
        <dbReference type="SAM" id="SignalP"/>
    </source>
</evidence>
<reference evidence="14 15" key="1">
    <citation type="submission" date="2017-02" db="EMBL/GenBank/DDBJ databases">
        <authorList>
            <person name="Peterson S.W."/>
        </authorList>
    </citation>
    <scope>NUCLEOTIDE SEQUENCE [LARGE SCALE GENOMIC DNA]</scope>
    <source>
        <strain evidence="14 15">DSM 22335</strain>
    </source>
</reference>
<dbReference type="InterPro" id="IPR035908">
    <property type="entry name" value="F0_ATP_A_sf"/>
</dbReference>
<comment type="similarity">
    <text evidence="2 11 12">Belongs to the ATPase A chain family.</text>
</comment>
<keyword evidence="6 11" id="KW-0375">Hydrogen ion transport</keyword>
<feature type="transmembrane region" description="Helical" evidence="11">
    <location>
        <begin position="143"/>
        <end position="164"/>
    </location>
</feature>
<feature type="transmembrane region" description="Helical" evidence="11">
    <location>
        <begin position="203"/>
        <end position="226"/>
    </location>
</feature>
<dbReference type="CDD" id="cd00310">
    <property type="entry name" value="ATP-synt_Fo_a_6"/>
    <property type="match status" value="1"/>
</dbReference>
<dbReference type="SUPFAM" id="SSF81336">
    <property type="entry name" value="F1F0 ATP synthase subunit A"/>
    <property type="match status" value="1"/>
</dbReference>
<evidence type="ECO:0000256" key="4">
    <source>
        <dbReference type="ARBA" id="ARBA00022547"/>
    </source>
</evidence>
<dbReference type="PANTHER" id="PTHR11410">
    <property type="entry name" value="ATP SYNTHASE SUBUNIT A"/>
    <property type="match status" value="1"/>
</dbReference>
<evidence type="ECO:0000256" key="8">
    <source>
        <dbReference type="ARBA" id="ARBA00023065"/>
    </source>
</evidence>
<sequence>MARRSVQSLLVATFSLFLATFSTATYAQHDTAQHEATAEVSSHEKKEGEFNVTETILEHLKDDHSWHLWGHTSLPLPVILYSDKGLEVFSSANLVDEHHAPAVYNGNYAYKTIEGKIRVVNPDGAVNTELSAKVWDFSITKNVASLLLTVTILLLIFLSVASAYRKTGVKTAPKGLQSLMEPIILFVRDEVAKPNIGHRYAKYMPFLLTVFFLILINNFLGLVPFFPGGANVSGNIAFTMTLAVFVFLLVNFSGNKTYWEHIFWMPGMHWSMKLFLAPIELVGIFTKPISLMIRLFANITAGHILVLSLVCLIFIFKTVYASVVAVPFVVFISVIELLVAFLQAYIFTMLAAMYIGMATEEHHHEGDHEPHYNETDLEKVHH</sequence>
<evidence type="ECO:0000256" key="3">
    <source>
        <dbReference type="ARBA" id="ARBA00022448"/>
    </source>
</evidence>
<evidence type="ECO:0000313" key="14">
    <source>
        <dbReference type="EMBL" id="SJZ34639.1"/>
    </source>
</evidence>
<comment type="function">
    <text evidence="11 12">Key component of the proton channel; it plays a direct role in the translocation of protons across the membrane.</text>
</comment>
<dbReference type="Pfam" id="PF00119">
    <property type="entry name" value="ATP-synt_A"/>
    <property type="match status" value="1"/>
</dbReference>
<evidence type="ECO:0000256" key="10">
    <source>
        <dbReference type="ARBA" id="ARBA00023310"/>
    </source>
</evidence>
<feature type="transmembrane region" description="Helical" evidence="11">
    <location>
        <begin position="291"/>
        <end position="316"/>
    </location>
</feature>
<feature type="transmembrane region" description="Helical" evidence="11">
    <location>
        <begin position="262"/>
        <end position="285"/>
    </location>
</feature>
<feature type="chain" id="PRO_5012956139" description="ATP synthase subunit a" evidence="13">
    <location>
        <begin position="28"/>
        <end position="382"/>
    </location>
</feature>
<dbReference type="GO" id="GO:0005886">
    <property type="term" value="C:plasma membrane"/>
    <property type="evidence" value="ECO:0007669"/>
    <property type="project" value="UniProtKB-SubCell"/>
</dbReference>
<keyword evidence="8 11" id="KW-0406">Ion transport</keyword>
<dbReference type="GO" id="GO:0046933">
    <property type="term" value="F:proton-transporting ATP synthase activity, rotational mechanism"/>
    <property type="evidence" value="ECO:0007669"/>
    <property type="project" value="UniProtKB-UniRule"/>
</dbReference>
<dbReference type="InterPro" id="IPR000568">
    <property type="entry name" value="ATP_synth_F0_asu"/>
</dbReference>
<evidence type="ECO:0000256" key="9">
    <source>
        <dbReference type="ARBA" id="ARBA00023136"/>
    </source>
</evidence>
<evidence type="ECO:0000256" key="5">
    <source>
        <dbReference type="ARBA" id="ARBA00022692"/>
    </source>
</evidence>
<dbReference type="RefSeq" id="WP_078829616.1">
    <property type="nucleotide sequence ID" value="NZ_FUWH01000001.1"/>
</dbReference>
<dbReference type="GO" id="GO:0045259">
    <property type="term" value="C:proton-transporting ATP synthase complex"/>
    <property type="evidence" value="ECO:0007669"/>
    <property type="project" value="UniProtKB-KW"/>
</dbReference>
<keyword evidence="9 11" id="KW-0472">Membrane</keyword>
<evidence type="ECO:0000256" key="2">
    <source>
        <dbReference type="ARBA" id="ARBA00006810"/>
    </source>
</evidence>
<evidence type="ECO:0000256" key="7">
    <source>
        <dbReference type="ARBA" id="ARBA00022989"/>
    </source>
</evidence>
<evidence type="ECO:0000256" key="12">
    <source>
        <dbReference type="RuleBase" id="RU000483"/>
    </source>
</evidence>
<feature type="transmembrane region" description="Helical" evidence="11">
    <location>
        <begin position="232"/>
        <end position="250"/>
    </location>
</feature>
<dbReference type="PRINTS" id="PR00123">
    <property type="entry name" value="ATPASEA"/>
</dbReference>
<keyword evidence="7 11" id="KW-1133">Transmembrane helix</keyword>
<dbReference type="PANTHER" id="PTHR11410:SF0">
    <property type="entry name" value="ATP SYNTHASE SUBUNIT A"/>
    <property type="match status" value="1"/>
</dbReference>
<gene>
    <name evidence="11" type="primary">atpB</name>
    <name evidence="14" type="ORF">SAMN04488132_101271</name>
</gene>
<proteinExistence type="inferred from homology"/>
<feature type="transmembrane region" description="Helical" evidence="11">
    <location>
        <begin position="328"/>
        <end position="355"/>
    </location>
</feature>
<evidence type="ECO:0000313" key="15">
    <source>
        <dbReference type="Proteomes" id="UP000190888"/>
    </source>
</evidence>
<dbReference type="InterPro" id="IPR045083">
    <property type="entry name" value="ATP_synth_F0_asu_bact/mt"/>
</dbReference>
<dbReference type="HAMAP" id="MF_01393">
    <property type="entry name" value="ATP_synth_a_bact"/>
    <property type="match status" value="1"/>
</dbReference>
<name>A0A1T4JWW6_9BACT</name>
<feature type="signal peptide" evidence="13">
    <location>
        <begin position="1"/>
        <end position="27"/>
    </location>
</feature>
<dbReference type="OrthoDB" id="9809130at2"/>
<keyword evidence="3 11" id="KW-0813">Transport</keyword>
<dbReference type="AlphaFoldDB" id="A0A1T4JWW6"/>
<evidence type="ECO:0000256" key="11">
    <source>
        <dbReference type="HAMAP-Rule" id="MF_01393"/>
    </source>
</evidence>